<gene>
    <name evidence="1" type="ORF">HMPREF0631_1364</name>
</gene>
<dbReference type="Proteomes" id="UP000004206">
    <property type="component" value="Unassembled WGS sequence"/>
</dbReference>
<comment type="caution">
    <text evidence="1">The sequence shown here is derived from an EMBL/GenBank/DDBJ whole genome shotgun (WGS) entry which is preliminary data.</text>
</comment>
<accession>D3MU58</accession>
<reference evidence="1 2" key="1">
    <citation type="submission" date="2010-01" db="EMBL/GenBank/DDBJ databases">
        <authorList>
            <person name="Dodson R."/>
            <person name="Madupu R."/>
            <person name="Durkin A.S."/>
            <person name="Torralba M."/>
            <person name="Methe B."/>
            <person name="Sutton G.G."/>
            <person name="Strausberg R.L."/>
            <person name="Nelson K.E."/>
        </authorList>
    </citation>
    <scope>NUCLEOTIDE SEQUENCE [LARGE SCALE GENOMIC DNA]</scope>
    <source>
        <strain evidence="1 2">653-L</strain>
    </source>
</reference>
<dbReference type="EMBL" id="ADJN01000065">
    <property type="protein sequence ID" value="EFD04374.1"/>
    <property type="molecule type" value="Genomic_DNA"/>
</dbReference>
<dbReference type="RefSeq" id="WP_002844498.1">
    <property type="nucleotide sequence ID" value="NZ_ADJN01000065.1"/>
</dbReference>
<proteinExistence type="predicted"/>
<organism evidence="1 2">
    <name type="scientific">Peptostreptococcus anaerobius 653-L</name>
    <dbReference type="NCBI Taxonomy" id="596329"/>
    <lineage>
        <taxon>Bacteria</taxon>
        <taxon>Bacillati</taxon>
        <taxon>Bacillota</taxon>
        <taxon>Clostridia</taxon>
        <taxon>Peptostreptococcales</taxon>
        <taxon>Peptostreptococcaceae</taxon>
        <taxon>Peptostreptococcus</taxon>
    </lineage>
</organism>
<protein>
    <submittedName>
        <fullName evidence="1">Uncharacterized protein</fullName>
    </submittedName>
</protein>
<evidence type="ECO:0000313" key="2">
    <source>
        <dbReference type="Proteomes" id="UP000004206"/>
    </source>
</evidence>
<dbReference type="AlphaFoldDB" id="D3MU58"/>
<dbReference type="GeneID" id="79843465"/>
<name>D3MU58_9FIRM</name>
<evidence type="ECO:0000313" key="1">
    <source>
        <dbReference type="EMBL" id="EFD04374.1"/>
    </source>
</evidence>
<dbReference type="eggNOG" id="ENOG5033DUC">
    <property type="taxonomic scope" value="Bacteria"/>
</dbReference>
<sequence>MDDILKIKFEGENDISIDDLAIFLKYTSKFLNNLRGNLDMDKSVTLNTKIVAFEKGSFTIDISPILEFVCCSAPLIPTIISSTKEFIDVVMFVIESKKFLKGKEYREMYGNTIINHYGNSITVNDSTINIYSGNNGIFESLDKMINSAPQDRAIEISSHNCNDIKKVRILPEDRIYFKNKKDNEYRISYSRITLTVKKPDLEMKSKWLVWYDKQIMVDILDVDFTDKVRNGEVNFVNGTLMDVVLQIKAPIKDDGSVKPEYNIIKVHKIWH</sequence>
<keyword evidence="2" id="KW-1185">Reference proteome</keyword>